<evidence type="ECO:0000313" key="1">
    <source>
        <dbReference type="EMBL" id="PIO75903.1"/>
    </source>
</evidence>
<protein>
    <submittedName>
        <fullName evidence="1">Uncharacterized protein</fullName>
    </submittedName>
</protein>
<keyword evidence="2" id="KW-1185">Reference proteome</keyword>
<dbReference type="AlphaFoldDB" id="A0A2G9V0A2"/>
<dbReference type="EMBL" id="KZ345095">
    <property type="protein sequence ID" value="PIO75903.1"/>
    <property type="molecule type" value="Genomic_DNA"/>
</dbReference>
<reference evidence="1 2" key="1">
    <citation type="submission" date="2015-09" db="EMBL/GenBank/DDBJ databases">
        <title>Draft genome of the parasitic nematode Teladorsagia circumcincta isolate WARC Sus (inbred).</title>
        <authorList>
            <person name="Mitreva M."/>
        </authorList>
    </citation>
    <scope>NUCLEOTIDE SEQUENCE [LARGE SCALE GENOMIC DNA]</scope>
    <source>
        <strain evidence="1 2">S</strain>
    </source>
</reference>
<name>A0A2G9V0A2_TELCI</name>
<proteinExistence type="predicted"/>
<sequence length="154" mass="17926">MKIYICIKKTRQRDLCSILLFTKAHAGDTPFSDYQCKKNVPEELQALLLEAINERREEVPTLKPLEKFNCDLAKEAFTRRAAINMHDGFDVTVEREINVDINQTLIKAVEAVVPYKVRSDDLVYPHGSYGGWMWRLAQYYQRRWCAQSDALVQI</sequence>
<accession>A0A2G9V0A2</accession>
<gene>
    <name evidence="1" type="ORF">TELCIR_02032</name>
</gene>
<evidence type="ECO:0000313" key="2">
    <source>
        <dbReference type="Proteomes" id="UP000230423"/>
    </source>
</evidence>
<organism evidence="1 2">
    <name type="scientific">Teladorsagia circumcincta</name>
    <name type="common">Brown stomach worm</name>
    <name type="synonym">Ostertagia circumcincta</name>
    <dbReference type="NCBI Taxonomy" id="45464"/>
    <lineage>
        <taxon>Eukaryota</taxon>
        <taxon>Metazoa</taxon>
        <taxon>Ecdysozoa</taxon>
        <taxon>Nematoda</taxon>
        <taxon>Chromadorea</taxon>
        <taxon>Rhabditida</taxon>
        <taxon>Rhabditina</taxon>
        <taxon>Rhabditomorpha</taxon>
        <taxon>Strongyloidea</taxon>
        <taxon>Trichostrongylidae</taxon>
        <taxon>Teladorsagia</taxon>
    </lineage>
</organism>
<dbReference type="Proteomes" id="UP000230423">
    <property type="component" value="Unassembled WGS sequence"/>
</dbReference>